<evidence type="ECO:0000313" key="2">
    <source>
        <dbReference type="Proteomes" id="UP000230543"/>
    </source>
</evidence>
<name>A0A2M6WC33_9BACT</name>
<gene>
    <name evidence="1" type="ORF">COU22_02655</name>
</gene>
<sequence>IFLCLIILASGIQTANCQYTGSSAHNFIFEKIIVDGHKFGLIDLESLPDRAEGHEWSMIELIEVTIGLKNVSYVYLGDRRARIFCCLKDGLLAKAIINVDSYSQGFSLRDSDKSIGYLSGCPIINGGGQKITSAMLNQAAERTTMEFGEKIIVREKEYSSGVSNTTYLVTSAVAILFVIILL</sequence>
<dbReference type="AlphaFoldDB" id="A0A2M6WC33"/>
<organism evidence="1 2">
    <name type="scientific">Candidatus Komeilibacteria bacterium CG10_big_fil_rev_8_21_14_0_10_41_13</name>
    <dbReference type="NCBI Taxonomy" id="1974476"/>
    <lineage>
        <taxon>Bacteria</taxon>
        <taxon>Candidatus Komeiliibacteriota</taxon>
    </lineage>
</organism>
<evidence type="ECO:0000313" key="1">
    <source>
        <dbReference type="EMBL" id="PIT90351.1"/>
    </source>
</evidence>
<proteinExistence type="predicted"/>
<reference evidence="2" key="1">
    <citation type="submission" date="2017-09" db="EMBL/GenBank/DDBJ databases">
        <title>Depth-based differentiation of microbial function through sediment-hosted aquifers and enrichment of novel symbionts in the deep terrestrial subsurface.</title>
        <authorList>
            <person name="Probst A.J."/>
            <person name="Ladd B."/>
            <person name="Jarett J.K."/>
            <person name="Geller-Mcgrath D.E."/>
            <person name="Sieber C.M.K."/>
            <person name="Emerson J.B."/>
            <person name="Anantharaman K."/>
            <person name="Thomas B.C."/>
            <person name="Malmstrom R."/>
            <person name="Stieglmeier M."/>
            <person name="Klingl A."/>
            <person name="Woyke T."/>
            <person name="Ryan C.M."/>
            <person name="Banfield J.F."/>
        </authorList>
    </citation>
    <scope>NUCLEOTIDE SEQUENCE [LARGE SCALE GENOMIC DNA]</scope>
</reference>
<dbReference type="Proteomes" id="UP000230543">
    <property type="component" value="Unassembled WGS sequence"/>
</dbReference>
<accession>A0A2M6WC33</accession>
<comment type="caution">
    <text evidence="1">The sequence shown here is derived from an EMBL/GenBank/DDBJ whole genome shotgun (WGS) entry which is preliminary data.</text>
</comment>
<protein>
    <submittedName>
        <fullName evidence="1">Uncharacterized protein</fullName>
    </submittedName>
</protein>
<feature type="non-terminal residue" evidence="1">
    <location>
        <position position="1"/>
    </location>
</feature>
<dbReference type="EMBL" id="PFBO01000095">
    <property type="protein sequence ID" value="PIT90351.1"/>
    <property type="molecule type" value="Genomic_DNA"/>
</dbReference>